<name>A0A0A2M6F1_9FLAO</name>
<accession>A0A0A2M6F1</accession>
<keyword evidence="2" id="KW-1185">Reference proteome</keyword>
<dbReference type="EMBL" id="JRLX01000003">
    <property type="protein sequence ID" value="KGO87864.1"/>
    <property type="molecule type" value="Genomic_DNA"/>
</dbReference>
<gene>
    <name evidence="1" type="ORF">Q765_05105</name>
</gene>
<protein>
    <submittedName>
        <fullName evidence="1">Uncharacterized protein</fullName>
    </submittedName>
</protein>
<dbReference type="AlphaFoldDB" id="A0A0A2M6F1"/>
<sequence>MCSCTVRKPHENTSVAENYAKESRLYSIYPQLSPPYPQDTLNMYVIAHNGTKAYTKDLKERGRCFPFMQELRVITVSDSLVSVINNTDNNSYVKRKTLGYELNIVLTKTELNKPYSHIDNTTDSLLTTSDCGKTGGIDEPFNPDDYPDMEVDTITKLEFLKLEKSAVSDFKINNAVKKVNGTITIAGVEFKDNKGEGDLPNTYDYLGEYKAMQAYVILLTCEACEQYYYMVISKKTGQELYTSVDFPYFSKDGKTVISVGQLFSDQPTIVNYSRWSDNSWQLYADKEFSTWSPVGNGFWGKDNYFYTAAIPSATREHYNNSSELRNRNGFNFRYLKIKIKGKTRKFRDE</sequence>
<dbReference type="STRING" id="1121895.GCA_000378485_01509"/>
<dbReference type="Proteomes" id="UP000030152">
    <property type="component" value="Unassembled WGS sequence"/>
</dbReference>
<evidence type="ECO:0000313" key="2">
    <source>
        <dbReference type="Proteomes" id="UP000030152"/>
    </source>
</evidence>
<proteinExistence type="predicted"/>
<evidence type="ECO:0000313" key="1">
    <source>
        <dbReference type="EMBL" id="KGO87864.1"/>
    </source>
</evidence>
<comment type="caution">
    <text evidence="1">The sequence shown here is derived from an EMBL/GenBank/DDBJ whole genome shotgun (WGS) entry which is preliminary data.</text>
</comment>
<organism evidence="1 2">
    <name type="scientific">Flavobacterium rivuli WB 3.3-2 = DSM 21788</name>
    <dbReference type="NCBI Taxonomy" id="1121895"/>
    <lineage>
        <taxon>Bacteria</taxon>
        <taxon>Pseudomonadati</taxon>
        <taxon>Bacteroidota</taxon>
        <taxon>Flavobacteriia</taxon>
        <taxon>Flavobacteriales</taxon>
        <taxon>Flavobacteriaceae</taxon>
        <taxon>Flavobacterium</taxon>
    </lineage>
</organism>
<reference evidence="1 2" key="1">
    <citation type="submission" date="2013-09" db="EMBL/GenBank/DDBJ databases">
        <authorList>
            <person name="Zeng Z."/>
            <person name="Chen C."/>
        </authorList>
    </citation>
    <scope>NUCLEOTIDE SEQUENCE [LARGE SCALE GENOMIC DNA]</scope>
    <source>
        <strain evidence="1 2">WB 3.3-2</strain>
    </source>
</reference>